<keyword evidence="2" id="KW-0418">Kinase</keyword>
<dbReference type="AlphaFoldDB" id="M9MGD3"/>
<sequence>ARDTAVEQAAEKLAASGGRASALSASSNTQLNRRSAASPSLSGSEETKHQARLKKIKRFTTFFEPASHRS</sequence>
<organism evidence="2 3">
    <name type="scientific">Pseudozyma antarctica (strain T-34)</name>
    <name type="common">Yeast</name>
    <name type="synonym">Candida antarctica</name>
    <dbReference type="NCBI Taxonomy" id="1151754"/>
    <lineage>
        <taxon>Eukaryota</taxon>
        <taxon>Fungi</taxon>
        <taxon>Dikarya</taxon>
        <taxon>Basidiomycota</taxon>
        <taxon>Ustilaginomycotina</taxon>
        <taxon>Ustilaginomycetes</taxon>
        <taxon>Ustilaginales</taxon>
        <taxon>Ustilaginaceae</taxon>
        <taxon>Moesziomyces</taxon>
    </lineage>
</organism>
<evidence type="ECO:0000313" key="3">
    <source>
        <dbReference type="Proteomes" id="UP000011976"/>
    </source>
</evidence>
<feature type="compositionally biased region" description="Polar residues" evidence="1">
    <location>
        <begin position="28"/>
        <end position="44"/>
    </location>
</feature>
<proteinExistence type="predicted"/>
<gene>
    <name evidence="2" type="ORF">PANT_14c00033</name>
</gene>
<evidence type="ECO:0000256" key="1">
    <source>
        <dbReference type="SAM" id="MobiDB-lite"/>
    </source>
</evidence>
<dbReference type="EMBL" id="DF196780">
    <property type="protein sequence ID" value="GAC75092.1"/>
    <property type="molecule type" value="Genomic_DNA"/>
</dbReference>
<keyword evidence="2" id="KW-0808">Transferase</keyword>
<feature type="region of interest" description="Disordered" evidence="1">
    <location>
        <begin position="1"/>
        <end position="51"/>
    </location>
</feature>
<feature type="non-terminal residue" evidence="2">
    <location>
        <position position="1"/>
    </location>
</feature>
<name>M9MGD3_PSEA3</name>
<feature type="compositionally biased region" description="Low complexity" evidence="1">
    <location>
        <begin position="13"/>
        <end position="27"/>
    </location>
</feature>
<dbReference type="Proteomes" id="UP000011976">
    <property type="component" value="Unassembled WGS sequence"/>
</dbReference>
<dbReference type="GO" id="GO:0016301">
    <property type="term" value="F:kinase activity"/>
    <property type="evidence" value="ECO:0007669"/>
    <property type="project" value="UniProtKB-KW"/>
</dbReference>
<evidence type="ECO:0000313" key="2">
    <source>
        <dbReference type="EMBL" id="GAC75092.1"/>
    </source>
</evidence>
<accession>M9MGD3</accession>
<reference evidence="3" key="1">
    <citation type="journal article" date="2013" name="Genome Announc.">
        <title>Genome sequence of the basidiomycetous yeast Pseudozyma antarctica T-34, a producer of the glycolipid biosurfactants mannosylerythritol lipids.</title>
        <authorList>
            <person name="Morita T."/>
            <person name="Koike H."/>
            <person name="Koyama Y."/>
            <person name="Hagiwara H."/>
            <person name="Ito E."/>
            <person name="Fukuoka T."/>
            <person name="Imura T."/>
            <person name="Machida M."/>
            <person name="Kitamoto D."/>
        </authorList>
    </citation>
    <scope>NUCLEOTIDE SEQUENCE [LARGE SCALE GENOMIC DNA]</scope>
    <source>
        <strain evidence="3">T-34</strain>
    </source>
</reference>
<protein>
    <submittedName>
        <fullName evidence="2">Ribosomal protein S6 kinase and related proteins</fullName>
    </submittedName>
</protein>